<keyword evidence="4" id="KW-0732">Signal</keyword>
<protein>
    <submittedName>
        <fullName evidence="6">Polynucleotide adenylyltransferase</fullName>
    </submittedName>
</protein>
<dbReference type="InterPro" id="IPR017853">
    <property type="entry name" value="GH"/>
</dbReference>
<keyword evidence="3" id="KW-0326">Glycosidase</keyword>
<gene>
    <name evidence="6" type="ORF">SO694_00020156</name>
</gene>
<keyword evidence="6" id="KW-0548">Nucleotidyltransferase</keyword>
<dbReference type="PROSITE" id="PS01182">
    <property type="entry name" value="GLYCOSYL_HYDROL_F35"/>
    <property type="match status" value="1"/>
</dbReference>
<dbReference type="InterPro" id="IPR031330">
    <property type="entry name" value="Gly_Hdrlase_35_cat"/>
</dbReference>
<dbReference type="InterPro" id="IPR019801">
    <property type="entry name" value="Glyco_hydro_35_CS"/>
</dbReference>
<proteinExistence type="inferred from homology"/>
<evidence type="ECO:0000256" key="1">
    <source>
        <dbReference type="ARBA" id="ARBA00009809"/>
    </source>
</evidence>
<name>A0ABR1FU24_AURAN</name>
<comment type="similarity">
    <text evidence="1">Belongs to the glycosyl hydrolase 35 family.</text>
</comment>
<evidence type="ECO:0000256" key="2">
    <source>
        <dbReference type="ARBA" id="ARBA00022801"/>
    </source>
</evidence>
<dbReference type="Gene3D" id="3.20.20.80">
    <property type="entry name" value="Glycosidases"/>
    <property type="match status" value="2"/>
</dbReference>
<accession>A0ABR1FU24</accession>
<dbReference type="Pfam" id="PF01301">
    <property type="entry name" value="Glyco_hydro_35"/>
    <property type="match status" value="1"/>
</dbReference>
<evidence type="ECO:0000256" key="4">
    <source>
        <dbReference type="SAM" id="SignalP"/>
    </source>
</evidence>
<keyword evidence="6" id="KW-0808">Transferase</keyword>
<dbReference type="EMBL" id="JBBJCI010000229">
    <property type="protein sequence ID" value="KAK7238582.1"/>
    <property type="molecule type" value="Genomic_DNA"/>
</dbReference>
<reference evidence="6 7" key="1">
    <citation type="submission" date="2024-03" db="EMBL/GenBank/DDBJ databases">
        <title>Aureococcus anophagefferens CCMP1851 and Kratosvirus quantuckense: Draft genome of a second virus-susceptible host strain in the model system.</title>
        <authorList>
            <person name="Chase E."/>
            <person name="Truchon A.R."/>
            <person name="Schepens W."/>
            <person name="Wilhelm S.W."/>
        </authorList>
    </citation>
    <scope>NUCLEOTIDE SEQUENCE [LARGE SCALE GENOMIC DNA]</scope>
    <source>
        <strain evidence="6 7">CCMP1851</strain>
    </source>
</reference>
<evidence type="ECO:0000313" key="6">
    <source>
        <dbReference type="EMBL" id="KAK7238582.1"/>
    </source>
</evidence>
<dbReference type="PANTHER" id="PTHR23421">
    <property type="entry name" value="BETA-GALACTOSIDASE RELATED"/>
    <property type="match status" value="1"/>
</dbReference>
<dbReference type="GO" id="GO:0016779">
    <property type="term" value="F:nucleotidyltransferase activity"/>
    <property type="evidence" value="ECO:0007669"/>
    <property type="project" value="UniProtKB-KW"/>
</dbReference>
<evidence type="ECO:0000256" key="3">
    <source>
        <dbReference type="ARBA" id="ARBA00023295"/>
    </source>
</evidence>
<evidence type="ECO:0000259" key="5">
    <source>
        <dbReference type="Pfam" id="PF01301"/>
    </source>
</evidence>
<comment type="caution">
    <text evidence="6">The sequence shown here is derived from an EMBL/GenBank/DDBJ whole genome shotgun (WGS) entry which is preliminary data.</text>
</comment>
<dbReference type="InterPro" id="IPR001944">
    <property type="entry name" value="Glycoside_Hdrlase_35"/>
</dbReference>
<evidence type="ECO:0000313" key="7">
    <source>
        <dbReference type="Proteomes" id="UP001363151"/>
    </source>
</evidence>
<dbReference type="PRINTS" id="PR00742">
    <property type="entry name" value="GLHYDRLASE35"/>
</dbReference>
<keyword evidence="7" id="KW-1185">Reference proteome</keyword>
<dbReference type="SUPFAM" id="SSF51445">
    <property type="entry name" value="(Trans)glycosidases"/>
    <property type="match status" value="1"/>
</dbReference>
<feature type="domain" description="Glycoside hydrolase 35 catalytic" evidence="5">
    <location>
        <begin position="39"/>
        <end position="98"/>
    </location>
</feature>
<feature type="chain" id="PRO_5046617767" evidence="4">
    <location>
        <begin position="17"/>
        <end position="511"/>
    </location>
</feature>
<dbReference type="Proteomes" id="UP001363151">
    <property type="component" value="Unassembled WGS sequence"/>
</dbReference>
<sequence>MVVVSHLCLLLAAASAEGVVRRYSELEGRPYSIARDGRSLLVNGSRVLLLSGSIHYPRSTPAMWPKLFAEARANGLNAIESYAFWNKHSATRDGAYDYGFNGDAWIHDVPGMQTRTNNTAWLNETGRWMRDHFAVIEPHLSRNGASARVPLAAAPRPRPTSPGGPIIASQIENEYGGSRSDAAAVAYVDALDALADAVAPELVWMMCGFVSLVAPDALHTGNGCPHDQGPASAHVVVPPAPGADPAWYTEDELWYDAWGLPSLARPPADVAYGVASYVATCPHAYFLKFANDTASVVFGVHACAQWNACDANATAAVDVRASNATGLFPAGAPPALVLPFGSVVALDGASGAVLFNTSDVAPVDAPAIACGPALAWTNWTDGDGRGWFAADFSKAQGAGDAATLLDLDGLGTGMVFLDGVHVTNFNLATADCGQRGKPRCGSRQVAGAYAGVVPEANAPGDGACGAPSQRYYHAYPEAADAKTILIAVPPGEAARDPSKVRVCARALGATS</sequence>
<organism evidence="6 7">
    <name type="scientific">Aureococcus anophagefferens</name>
    <name type="common">Harmful bloom alga</name>
    <dbReference type="NCBI Taxonomy" id="44056"/>
    <lineage>
        <taxon>Eukaryota</taxon>
        <taxon>Sar</taxon>
        <taxon>Stramenopiles</taxon>
        <taxon>Ochrophyta</taxon>
        <taxon>Pelagophyceae</taxon>
        <taxon>Pelagomonadales</taxon>
        <taxon>Pelagomonadaceae</taxon>
        <taxon>Aureococcus</taxon>
    </lineage>
</organism>
<keyword evidence="2" id="KW-0378">Hydrolase</keyword>
<feature type="signal peptide" evidence="4">
    <location>
        <begin position="1"/>
        <end position="16"/>
    </location>
</feature>